<evidence type="ECO:0000256" key="7">
    <source>
        <dbReference type="ARBA" id="ARBA00022618"/>
    </source>
</evidence>
<feature type="compositionally biased region" description="Basic residues" evidence="11">
    <location>
        <begin position="189"/>
        <end position="198"/>
    </location>
</feature>
<feature type="non-terminal residue" evidence="12">
    <location>
        <position position="366"/>
    </location>
</feature>
<dbReference type="STRING" id="1661398.A0A482VX34"/>
<dbReference type="GO" id="GO:0005737">
    <property type="term" value="C:cytoplasm"/>
    <property type="evidence" value="ECO:0007669"/>
    <property type="project" value="UniProtKB-SubCell"/>
</dbReference>
<dbReference type="GO" id="GO:0051301">
    <property type="term" value="P:cell division"/>
    <property type="evidence" value="ECO:0007669"/>
    <property type="project" value="UniProtKB-KW"/>
</dbReference>
<sequence length="366" mass="41748">METSTPHSYKNLRRRSLLNTTIVPSPLRRNTLGSPHPVVPLDHIRNDDEHERSNRRNVVAMQRRLSNITSTNSSPLIEINQITDEVGVKDHLRTCTKLYTENKISIRNAWELHIIDIIRKITLSNNANVLQVAGSSLDIGAKVYGFRVDDIHTKGLQLASSMSTNIIEKESVQDADEDGNKTTTDTQNKKRSIKNRKKLTSDKKNTVDKEENIEVNATDNLFTFKLHTNPASHQFMLMSQKPYWVIDPDLILENSDEGDVEIPEVTDFTMCQPFKDFEIDKWDPDKEEKQLINNSTVHDVVLDDDGLPIAELDSTLRDIFEDNGIPEDPAEEDGDEFQDEFCAQIHGEIAQIVDTIPEENRLETDY</sequence>
<evidence type="ECO:0000313" key="12">
    <source>
        <dbReference type="EMBL" id="RZC37266.1"/>
    </source>
</evidence>
<proteinExistence type="inferred from homology"/>
<evidence type="ECO:0000256" key="8">
    <source>
        <dbReference type="ARBA" id="ARBA00022776"/>
    </source>
</evidence>
<reference evidence="12 13" key="1">
    <citation type="submission" date="2017-03" db="EMBL/GenBank/DDBJ databases">
        <title>Genome of the blue death feigning beetle - Asbolus verrucosus.</title>
        <authorList>
            <person name="Rider S.D."/>
        </authorList>
    </citation>
    <scope>NUCLEOTIDE SEQUENCE [LARGE SCALE GENOMIC DNA]</scope>
    <source>
        <strain evidence="12">Butters</strain>
        <tissue evidence="12">Head and leg muscle</tissue>
    </source>
</reference>
<evidence type="ECO:0000256" key="3">
    <source>
        <dbReference type="ARBA" id="ARBA00009471"/>
    </source>
</evidence>
<evidence type="ECO:0000256" key="5">
    <source>
        <dbReference type="ARBA" id="ARBA00022454"/>
    </source>
</evidence>
<keyword evidence="7" id="KW-0132">Cell division</keyword>
<organism evidence="12 13">
    <name type="scientific">Asbolus verrucosus</name>
    <name type="common">Desert ironclad beetle</name>
    <dbReference type="NCBI Taxonomy" id="1661398"/>
    <lineage>
        <taxon>Eukaryota</taxon>
        <taxon>Metazoa</taxon>
        <taxon>Ecdysozoa</taxon>
        <taxon>Arthropoda</taxon>
        <taxon>Hexapoda</taxon>
        <taxon>Insecta</taxon>
        <taxon>Pterygota</taxon>
        <taxon>Neoptera</taxon>
        <taxon>Endopterygota</taxon>
        <taxon>Coleoptera</taxon>
        <taxon>Polyphaga</taxon>
        <taxon>Cucujiformia</taxon>
        <taxon>Tenebrionidae</taxon>
        <taxon>Pimeliinae</taxon>
        <taxon>Asbolus</taxon>
    </lineage>
</organism>
<feature type="region of interest" description="Disordered" evidence="11">
    <location>
        <begin position="169"/>
        <end position="206"/>
    </location>
</feature>
<keyword evidence="5" id="KW-0158">Chromosome</keyword>
<keyword evidence="9" id="KW-0226">DNA condensation</keyword>
<dbReference type="GO" id="GO:0003682">
    <property type="term" value="F:chromatin binding"/>
    <property type="evidence" value="ECO:0007669"/>
    <property type="project" value="TreeGrafter"/>
</dbReference>
<dbReference type="GO" id="GO:0000796">
    <property type="term" value="C:condensin complex"/>
    <property type="evidence" value="ECO:0007669"/>
    <property type="project" value="InterPro"/>
</dbReference>
<accession>A0A482VX34</accession>
<comment type="similarity">
    <text evidence="3">Belongs to the CND2 (condensin subunit 2) family.</text>
</comment>
<dbReference type="OrthoDB" id="362021at2759"/>
<dbReference type="AlphaFoldDB" id="A0A482VX34"/>
<dbReference type="Proteomes" id="UP000292052">
    <property type="component" value="Unassembled WGS sequence"/>
</dbReference>
<dbReference type="PANTHER" id="PTHR13108:SF9">
    <property type="entry name" value="CONDENSIN COMPLEX SUBUNIT 2"/>
    <property type="match status" value="1"/>
</dbReference>
<evidence type="ECO:0000256" key="11">
    <source>
        <dbReference type="SAM" id="MobiDB-lite"/>
    </source>
</evidence>
<protein>
    <recommendedName>
        <fullName evidence="4">Condensin complex subunit 2</fullName>
    </recommendedName>
</protein>
<evidence type="ECO:0000313" key="13">
    <source>
        <dbReference type="Proteomes" id="UP000292052"/>
    </source>
</evidence>
<keyword evidence="8" id="KW-0498">Mitosis</keyword>
<evidence type="ECO:0000256" key="10">
    <source>
        <dbReference type="ARBA" id="ARBA00023306"/>
    </source>
</evidence>
<evidence type="ECO:0000256" key="1">
    <source>
        <dbReference type="ARBA" id="ARBA00004286"/>
    </source>
</evidence>
<evidence type="ECO:0000256" key="6">
    <source>
        <dbReference type="ARBA" id="ARBA00022490"/>
    </source>
</evidence>
<feature type="region of interest" description="Disordered" evidence="11">
    <location>
        <begin position="25"/>
        <end position="53"/>
    </location>
</feature>
<dbReference type="InterPro" id="IPR022816">
    <property type="entry name" value="Condensin_barren_su2"/>
</dbReference>
<keyword evidence="6" id="KW-0963">Cytoplasm</keyword>
<dbReference type="EMBL" id="QDEB01054311">
    <property type="protein sequence ID" value="RZC37266.1"/>
    <property type="molecule type" value="Genomic_DNA"/>
</dbReference>
<dbReference type="Pfam" id="PF05786">
    <property type="entry name" value="Cnd2"/>
    <property type="match status" value="1"/>
</dbReference>
<evidence type="ECO:0000256" key="4">
    <source>
        <dbReference type="ARBA" id="ARBA00016065"/>
    </source>
</evidence>
<keyword evidence="10" id="KW-0131">Cell cycle</keyword>
<dbReference type="PANTHER" id="PTHR13108">
    <property type="entry name" value="CONDENSIN COMPLEX SUBUNIT 2"/>
    <property type="match status" value="1"/>
</dbReference>
<comment type="caution">
    <text evidence="12">The sequence shown here is derived from an EMBL/GenBank/DDBJ whole genome shotgun (WGS) entry which is preliminary data.</text>
</comment>
<dbReference type="GO" id="GO:0007076">
    <property type="term" value="P:mitotic chromosome condensation"/>
    <property type="evidence" value="ECO:0007669"/>
    <property type="project" value="InterPro"/>
</dbReference>
<feature type="compositionally biased region" description="Basic and acidic residues" evidence="11">
    <location>
        <begin position="42"/>
        <end position="53"/>
    </location>
</feature>
<evidence type="ECO:0000256" key="2">
    <source>
        <dbReference type="ARBA" id="ARBA00004496"/>
    </source>
</evidence>
<keyword evidence="13" id="KW-1185">Reference proteome</keyword>
<gene>
    <name evidence="12" type="ORF">BDFB_012599</name>
</gene>
<comment type="subcellular location">
    <subcellularLocation>
        <location evidence="1">Chromosome</location>
    </subcellularLocation>
    <subcellularLocation>
        <location evidence="2">Cytoplasm</location>
    </subcellularLocation>
</comment>
<name>A0A482VX34_ASBVE</name>
<evidence type="ECO:0000256" key="9">
    <source>
        <dbReference type="ARBA" id="ARBA00023067"/>
    </source>
</evidence>